<evidence type="ECO:0000259" key="15">
    <source>
        <dbReference type="PROSITE" id="PS50968"/>
    </source>
</evidence>
<dbReference type="InterPro" id="IPR005482">
    <property type="entry name" value="Biotin_COase_C"/>
</dbReference>
<dbReference type="CDD" id="cd06850">
    <property type="entry name" value="biotinyl_domain"/>
    <property type="match status" value="1"/>
</dbReference>
<dbReference type="PROSITE" id="PS50968">
    <property type="entry name" value="BIOTINYL_LIPOYL"/>
    <property type="match status" value="1"/>
</dbReference>
<evidence type="ECO:0000256" key="9">
    <source>
        <dbReference type="ARBA" id="ARBA00022963"/>
    </source>
</evidence>
<keyword evidence="19" id="KW-1185">Reference proteome</keyword>
<dbReference type="InterPro" id="IPR005479">
    <property type="entry name" value="CPAse_ATP-bd"/>
</dbReference>
<evidence type="ECO:0000256" key="12">
    <source>
        <dbReference type="ARBA" id="ARBA00023267"/>
    </source>
</evidence>
<keyword evidence="9" id="KW-0442">Lipid degradation</keyword>
<evidence type="ECO:0000256" key="6">
    <source>
        <dbReference type="ARBA" id="ARBA00022741"/>
    </source>
</evidence>
<dbReference type="NCBIfam" id="NF006367">
    <property type="entry name" value="PRK08591.1"/>
    <property type="match status" value="1"/>
</dbReference>
<evidence type="ECO:0000259" key="17">
    <source>
        <dbReference type="PROSITE" id="PS50979"/>
    </source>
</evidence>
<dbReference type="PANTHER" id="PTHR18866">
    <property type="entry name" value="CARBOXYLASE:PYRUVATE/ACETYL-COA/PROPIONYL-COA CARBOXYLASE"/>
    <property type="match status" value="1"/>
</dbReference>
<dbReference type="GO" id="GO:0046872">
    <property type="term" value="F:metal ion binding"/>
    <property type="evidence" value="ECO:0007669"/>
    <property type="project" value="UniProtKB-KW"/>
</dbReference>
<dbReference type="InterPro" id="IPR005481">
    <property type="entry name" value="BC-like_N"/>
</dbReference>
<dbReference type="SUPFAM" id="SSF51230">
    <property type="entry name" value="Single hybrid motif"/>
    <property type="match status" value="1"/>
</dbReference>
<dbReference type="InterPro" id="IPR000089">
    <property type="entry name" value="Biotin_lipoyl"/>
</dbReference>
<evidence type="ECO:0000256" key="5">
    <source>
        <dbReference type="ARBA" id="ARBA00022723"/>
    </source>
</evidence>
<dbReference type="FunFam" id="3.30.1490.20:FF:000003">
    <property type="entry name" value="acetyl-CoA carboxylase isoform X1"/>
    <property type="match status" value="1"/>
</dbReference>
<evidence type="ECO:0000259" key="16">
    <source>
        <dbReference type="PROSITE" id="PS50975"/>
    </source>
</evidence>
<dbReference type="InterPro" id="IPR041265">
    <property type="entry name" value="PCC_BT"/>
</dbReference>
<dbReference type="GO" id="GO:0005739">
    <property type="term" value="C:mitochondrion"/>
    <property type="evidence" value="ECO:0007669"/>
    <property type="project" value="TreeGrafter"/>
</dbReference>
<dbReference type="SUPFAM" id="SSF56059">
    <property type="entry name" value="Glutathione synthetase ATP-binding domain-like"/>
    <property type="match status" value="1"/>
</dbReference>
<dbReference type="GO" id="GO:0016042">
    <property type="term" value="P:lipid catabolic process"/>
    <property type="evidence" value="ECO:0007669"/>
    <property type="project" value="UniProtKB-KW"/>
</dbReference>
<dbReference type="SUPFAM" id="SSF51246">
    <property type="entry name" value="Rudiment single hybrid motif"/>
    <property type="match status" value="1"/>
</dbReference>
<keyword evidence="8" id="KW-0460">Magnesium</keyword>
<evidence type="ECO:0000313" key="18">
    <source>
        <dbReference type="EnsemblMetazoa" id="XP_019753945.1"/>
    </source>
</evidence>
<evidence type="ECO:0000256" key="11">
    <source>
        <dbReference type="ARBA" id="ARBA00023211"/>
    </source>
</evidence>
<dbReference type="InterPro" id="IPR011761">
    <property type="entry name" value="ATP-grasp"/>
</dbReference>
<dbReference type="SMART" id="SM00878">
    <property type="entry name" value="Biotin_carb_C"/>
    <property type="match status" value="1"/>
</dbReference>
<dbReference type="PROSITE" id="PS00866">
    <property type="entry name" value="CPSASE_1"/>
    <property type="match status" value="1"/>
</dbReference>
<name>A0AAR5NYT1_DENPD</name>
<dbReference type="SUPFAM" id="SSF52440">
    <property type="entry name" value="PreATP-grasp domain"/>
    <property type="match status" value="1"/>
</dbReference>
<keyword evidence="12" id="KW-0092">Biotin</keyword>
<evidence type="ECO:0000256" key="10">
    <source>
        <dbReference type="ARBA" id="ARBA00023098"/>
    </source>
</evidence>
<evidence type="ECO:0000313" key="19">
    <source>
        <dbReference type="Proteomes" id="UP000019118"/>
    </source>
</evidence>
<dbReference type="InterPro" id="IPR016185">
    <property type="entry name" value="PreATP-grasp_dom_sf"/>
</dbReference>
<keyword evidence="6 14" id="KW-0547">Nucleotide-binding</keyword>
<evidence type="ECO:0000256" key="3">
    <source>
        <dbReference type="ARBA" id="ARBA00013050"/>
    </source>
</evidence>
<comment type="catalytic activity">
    <reaction evidence="13">
        <text>propanoyl-CoA + hydrogencarbonate + ATP = (S)-methylmalonyl-CoA + ADP + phosphate + H(+)</text>
        <dbReference type="Rhea" id="RHEA:23720"/>
        <dbReference type="ChEBI" id="CHEBI:15378"/>
        <dbReference type="ChEBI" id="CHEBI:17544"/>
        <dbReference type="ChEBI" id="CHEBI:30616"/>
        <dbReference type="ChEBI" id="CHEBI:43474"/>
        <dbReference type="ChEBI" id="CHEBI:57327"/>
        <dbReference type="ChEBI" id="CHEBI:57392"/>
        <dbReference type="ChEBI" id="CHEBI:456216"/>
        <dbReference type="EC" id="6.4.1.3"/>
    </reaction>
    <physiologicalReaction direction="left-to-right" evidence="13">
        <dbReference type="Rhea" id="RHEA:23721"/>
    </physiologicalReaction>
</comment>
<dbReference type="GO" id="GO:0004658">
    <property type="term" value="F:propionyl-CoA carboxylase activity"/>
    <property type="evidence" value="ECO:0007669"/>
    <property type="project" value="UniProtKB-EC"/>
</dbReference>
<reference evidence="19" key="1">
    <citation type="journal article" date="2013" name="Genome Biol.">
        <title>Draft genome of the mountain pine beetle, Dendroctonus ponderosae Hopkins, a major forest pest.</title>
        <authorList>
            <person name="Keeling C.I."/>
            <person name="Yuen M.M."/>
            <person name="Liao N.Y."/>
            <person name="Docking T.R."/>
            <person name="Chan S.K."/>
            <person name="Taylor G.A."/>
            <person name="Palmquist D.L."/>
            <person name="Jackman S.D."/>
            <person name="Nguyen A."/>
            <person name="Li M."/>
            <person name="Henderson H."/>
            <person name="Janes J.K."/>
            <person name="Zhao Y."/>
            <person name="Pandoh P."/>
            <person name="Moore R."/>
            <person name="Sperling F.A."/>
            <person name="Huber D.P."/>
            <person name="Birol I."/>
            <person name="Jones S.J."/>
            <person name="Bohlmann J."/>
        </authorList>
    </citation>
    <scope>NUCLEOTIDE SEQUENCE</scope>
</reference>
<dbReference type="InterPro" id="IPR011054">
    <property type="entry name" value="Rudment_hybrid_motif"/>
</dbReference>
<dbReference type="InterPro" id="IPR011053">
    <property type="entry name" value="Single_hybrid_motif"/>
</dbReference>
<feature type="domain" description="ATP-grasp" evidence="16">
    <location>
        <begin position="157"/>
        <end position="354"/>
    </location>
</feature>
<dbReference type="Pfam" id="PF02786">
    <property type="entry name" value="CPSase_L_D2"/>
    <property type="match status" value="1"/>
</dbReference>
<dbReference type="FunFam" id="3.30.470.20:FF:000028">
    <property type="entry name" value="Methylcrotonoyl-CoA carboxylase subunit alpha, mitochondrial"/>
    <property type="match status" value="1"/>
</dbReference>
<dbReference type="Pfam" id="PF18140">
    <property type="entry name" value="PCC_BT"/>
    <property type="match status" value="1"/>
</dbReference>
<keyword evidence="11" id="KW-0464">Manganese</keyword>
<evidence type="ECO:0000256" key="4">
    <source>
        <dbReference type="ARBA" id="ARBA00022598"/>
    </source>
</evidence>
<dbReference type="EC" id="6.4.1.3" evidence="3"/>
<dbReference type="PROSITE" id="PS50975">
    <property type="entry name" value="ATP_GRASP"/>
    <property type="match status" value="1"/>
</dbReference>
<dbReference type="PROSITE" id="PS00188">
    <property type="entry name" value="BIOTIN"/>
    <property type="match status" value="1"/>
</dbReference>
<keyword evidence="10" id="KW-0443">Lipid metabolism</keyword>
<feature type="domain" description="Lipoyl-binding" evidence="15">
    <location>
        <begin position="623"/>
        <end position="706"/>
    </location>
</feature>
<sequence length="707" mass="79335">MLPKSQQNVFKHICSCCDWTQRCFQMRRACKSNASELSIHKVLIANRGEVACRIIRTAKRMGIKTVAVYSVADSQAAHVQLADERVLIGPSSAIKSYLSIPNIMEAVRKTGADAVHPGYGFLSENSEFATVLESENVVFIGPSADVISRMGDKLESKRTALAAGVNVIPGFDGIVTDADHCIHIARAIEYPVMIKAAAGGGGKGMRVARNDLEVREVFLLCIQEAISSFGDNRMLVERYIDNPRHIEIQILGDRHGHVIHLNERECSIQRRNQKVIEEAPSVLLDEGKREDMGKQAVAFCKQLGYFSVGTVEFLMDRAKQFYFLEMNTRLQVEHPVTECITGIDLIEEMFRVANGFQLRMTQADVKINGWAIESRVYAEDPYRNFGLPCTGRIYKYQEPQHLLGVRCDSGVNEGSKINMHYDPLISKLICHANTREDAIQKSIEALDSYIIRGISHNIPILRDILSQPTFHEGSISANYLPDTYPEGFKGLSLKERDRSQLVAVAAALFVANELRSRSLINIPNFQIRVEEQDSWHLFINFDQEQLHVDVCQTNGQFRVDIAGSATFSIDKNDMKLSELIINPTVDGKTRVFQLLAKSAGGEYQIIYKGNLYTLYILSRKASKYLRLMPKKLHEDQVNEVRAPMSGLVKSVLCSEGDWVMKGQELLVIEAMKMQNFLVAPSYAHVKDVIVDVGDTVRNGETLIRLDC</sequence>
<evidence type="ECO:0000256" key="8">
    <source>
        <dbReference type="ARBA" id="ARBA00022842"/>
    </source>
</evidence>
<keyword evidence="5" id="KW-0479">Metal-binding</keyword>
<dbReference type="Proteomes" id="UP000019118">
    <property type="component" value="Unassembled WGS sequence"/>
</dbReference>
<proteinExistence type="predicted"/>
<dbReference type="FunFam" id="3.40.50.20:FF:000010">
    <property type="entry name" value="Propionyl-CoA carboxylase subunit alpha"/>
    <property type="match status" value="1"/>
</dbReference>
<dbReference type="GO" id="GO:0005524">
    <property type="term" value="F:ATP binding"/>
    <property type="evidence" value="ECO:0007669"/>
    <property type="project" value="UniProtKB-UniRule"/>
</dbReference>
<dbReference type="Pfam" id="PF00289">
    <property type="entry name" value="Biotin_carb_N"/>
    <property type="match status" value="1"/>
</dbReference>
<keyword evidence="4" id="KW-0436">Ligase</keyword>
<dbReference type="Gene3D" id="3.30.700.30">
    <property type="match status" value="1"/>
</dbReference>
<dbReference type="InterPro" id="IPR001882">
    <property type="entry name" value="Biotin_BS"/>
</dbReference>
<keyword evidence="7 14" id="KW-0067">ATP-binding</keyword>
<feature type="domain" description="Biotin carboxylation" evidence="17">
    <location>
        <begin position="38"/>
        <end position="485"/>
    </location>
</feature>
<evidence type="ECO:0000256" key="1">
    <source>
        <dbReference type="ARBA" id="ARBA00001953"/>
    </source>
</evidence>
<dbReference type="PANTHER" id="PTHR18866:SF33">
    <property type="entry name" value="METHYLCROTONOYL-COA CARBOXYLASE SUBUNIT ALPHA, MITOCHONDRIAL-RELATED"/>
    <property type="match status" value="1"/>
</dbReference>
<dbReference type="EnsemblMetazoa" id="XM_019898386.1">
    <property type="protein sequence ID" value="XP_019753945.1"/>
    <property type="gene ID" value="LOC109533138"/>
</dbReference>
<comment type="cofactor">
    <cofactor evidence="1">
        <name>biotin</name>
        <dbReference type="ChEBI" id="CHEBI:57586"/>
    </cofactor>
</comment>
<dbReference type="Pfam" id="PF00364">
    <property type="entry name" value="Biotin_lipoyl"/>
    <property type="match status" value="1"/>
</dbReference>
<dbReference type="AlphaFoldDB" id="A0AAR5NYT1"/>
<dbReference type="Gene3D" id="3.30.470.20">
    <property type="entry name" value="ATP-grasp fold, B domain"/>
    <property type="match status" value="1"/>
</dbReference>
<dbReference type="Gene3D" id="2.40.50.100">
    <property type="match status" value="1"/>
</dbReference>
<dbReference type="InterPro" id="IPR050856">
    <property type="entry name" value="Biotin_carboxylase_complex"/>
</dbReference>
<reference evidence="18" key="2">
    <citation type="submission" date="2024-08" db="UniProtKB">
        <authorList>
            <consortium name="EnsemblMetazoa"/>
        </authorList>
    </citation>
    <scope>IDENTIFICATION</scope>
</reference>
<evidence type="ECO:0000256" key="7">
    <source>
        <dbReference type="ARBA" id="ARBA00022840"/>
    </source>
</evidence>
<evidence type="ECO:0000256" key="13">
    <source>
        <dbReference type="ARBA" id="ARBA00049495"/>
    </source>
</evidence>
<organism evidence="18 19">
    <name type="scientific">Dendroctonus ponderosae</name>
    <name type="common">Mountain pine beetle</name>
    <dbReference type="NCBI Taxonomy" id="77166"/>
    <lineage>
        <taxon>Eukaryota</taxon>
        <taxon>Metazoa</taxon>
        <taxon>Ecdysozoa</taxon>
        <taxon>Arthropoda</taxon>
        <taxon>Hexapoda</taxon>
        <taxon>Insecta</taxon>
        <taxon>Pterygota</taxon>
        <taxon>Neoptera</taxon>
        <taxon>Endopterygota</taxon>
        <taxon>Coleoptera</taxon>
        <taxon>Polyphaga</taxon>
        <taxon>Cucujiformia</taxon>
        <taxon>Curculionidae</taxon>
        <taxon>Scolytinae</taxon>
        <taxon>Dendroctonus</taxon>
    </lineage>
</organism>
<dbReference type="PROSITE" id="PS00867">
    <property type="entry name" value="CPSASE_2"/>
    <property type="match status" value="1"/>
</dbReference>
<dbReference type="InterPro" id="IPR011764">
    <property type="entry name" value="Biotin_carboxylation_dom"/>
</dbReference>
<evidence type="ECO:0000256" key="2">
    <source>
        <dbReference type="ARBA" id="ARBA00005060"/>
    </source>
</evidence>
<dbReference type="PROSITE" id="PS50979">
    <property type="entry name" value="BC"/>
    <property type="match status" value="1"/>
</dbReference>
<evidence type="ECO:0000256" key="14">
    <source>
        <dbReference type="PROSITE-ProRule" id="PRU00409"/>
    </source>
</evidence>
<dbReference type="Pfam" id="PF02785">
    <property type="entry name" value="Biotin_carb_C"/>
    <property type="match status" value="1"/>
</dbReference>
<protein>
    <recommendedName>
        <fullName evidence="3">propionyl-CoA carboxylase</fullName>
        <ecNumber evidence="3">6.4.1.3</ecNumber>
    </recommendedName>
</protein>
<accession>A0AAR5NYT1</accession>
<comment type="pathway">
    <text evidence="2">Metabolic intermediate metabolism; propanoyl-CoA degradation; succinyl-CoA from propanoyl-CoA: step 1/3.</text>
</comment>